<dbReference type="AlphaFoldDB" id="A0A9P5X1J7"/>
<organism evidence="2 3">
    <name type="scientific">Macrolepiota fuliginosa MF-IS2</name>
    <dbReference type="NCBI Taxonomy" id="1400762"/>
    <lineage>
        <taxon>Eukaryota</taxon>
        <taxon>Fungi</taxon>
        <taxon>Dikarya</taxon>
        <taxon>Basidiomycota</taxon>
        <taxon>Agaricomycotina</taxon>
        <taxon>Agaricomycetes</taxon>
        <taxon>Agaricomycetidae</taxon>
        <taxon>Agaricales</taxon>
        <taxon>Agaricineae</taxon>
        <taxon>Agaricaceae</taxon>
        <taxon>Macrolepiota</taxon>
    </lineage>
</organism>
<gene>
    <name evidence="2" type="ORF">P691DRAFT_521163</name>
</gene>
<evidence type="ECO:0000256" key="1">
    <source>
        <dbReference type="SAM" id="MobiDB-lite"/>
    </source>
</evidence>
<evidence type="ECO:0000313" key="3">
    <source>
        <dbReference type="Proteomes" id="UP000807342"/>
    </source>
</evidence>
<feature type="compositionally biased region" description="Basic and acidic residues" evidence="1">
    <location>
        <begin position="1"/>
        <end position="14"/>
    </location>
</feature>
<feature type="region of interest" description="Disordered" evidence="1">
    <location>
        <begin position="1"/>
        <end position="32"/>
    </location>
</feature>
<dbReference type="EMBL" id="MU151748">
    <property type="protein sequence ID" value="KAF9441914.1"/>
    <property type="molecule type" value="Genomic_DNA"/>
</dbReference>
<accession>A0A9P5X1J7</accession>
<dbReference type="Proteomes" id="UP000807342">
    <property type="component" value="Unassembled WGS sequence"/>
</dbReference>
<keyword evidence="3" id="KW-1185">Reference proteome</keyword>
<name>A0A9P5X1J7_9AGAR</name>
<sequence length="132" mass="14363">MVDGRCYERSHDQSKSNNSGVSCSEPDHDSSLSAQCASMPQALDYNLNVYLAVTISSGSPLSSAPASLINAHPLLNHDGQVGALPDVQLYSIPKPNWDNIHEEVLGALRAREGIVRVDILQAPRQRSKRDEL</sequence>
<proteinExistence type="predicted"/>
<protein>
    <submittedName>
        <fullName evidence="2">Uncharacterized protein</fullName>
    </submittedName>
</protein>
<dbReference type="OrthoDB" id="2585179at2759"/>
<evidence type="ECO:0000313" key="2">
    <source>
        <dbReference type="EMBL" id="KAF9441914.1"/>
    </source>
</evidence>
<reference evidence="2" key="1">
    <citation type="submission" date="2020-11" db="EMBL/GenBank/DDBJ databases">
        <authorList>
            <consortium name="DOE Joint Genome Institute"/>
            <person name="Ahrendt S."/>
            <person name="Riley R."/>
            <person name="Andreopoulos W."/>
            <person name="Labutti K."/>
            <person name="Pangilinan J."/>
            <person name="Ruiz-Duenas F.J."/>
            <person name="Barrasa J.M."/>
            <person name="Sanchez-Garcia M."/>
            <person name="Camarero S."/>
            <person name="Miyauchi S."/>
            <person name="Serrano A."/>
            <person name="Linde D."/>
            <person name="Babiker R."/>
            <person name="Drula E."/>
            <person name="Ayuso-Fernandez I."/>
            <person name="Pacheco R."/>
            <person name="Padilla G."/>
            <person name="Ferreira P."/>
            <person name="Barriuso J."/>
            <person name="Kellner H."/>
            <person name="Castanera R."/>
            <person name="Alfaro M."/>
            <person name="Ramirez L."/>
            <person name="Pisabarro A.G."/>
            <person name="Kuo A."/>
            <person name="Tritt A."/>
            <person name="Lipzen A."/>
            <person name="He G."/>
            <person name="Yan M."/>
            <person name="Ng V."/>
            <person name="Cullen D."/>
            <person name="Martin F."/>
            <person name="Rosso M.-N."/>
            <person name="Henrissat B."/>
            <person name="Hibbett D."/>
            <person name="Martinez A.T."/>
            <person name="Grigoriev I.V."/>
        </authorList>
    </citation>
    <scope>NUCLEOTIDE SEQUENCE</scope>
    <source>
        <strain evidence="2">MF-IS2</strain>
    </source>
</reference>
<comment type="caution">
    <text evidence="2">The sequence shown here is derived from an EMBL/GenBank/DDBJ whole genome shotgun (WGS) entry which is preliminary data.</text>
</comment>